<feature type="signal peptide" evidence="6">
    <location>
        <begin position="1"/>
        <end position="23"/>
    </location>
</feature>
<evidence type="ECO:0000256" key="1">
    <source>
        <dbReference type="ARBA" id="ARBA00004442"/>
    </source>
</evidence>
<evidence type="ECO:0000256" key="5">
    <source>
        <dbReference type="ARBA" id="ARBA00023237"/>
    </source>
</evidence>
<keyword evidence="10" id="KW-1185">Reference proteome</keyword>
<feature type="domain" description="SusD-like N-terminal" evidence="8">
    <location>
        <begin position="21"/>
        <end position="218"/>
    </location>
</feature>
<sequence length="529" mass="60876">MKYKYYILVACLSAFLSSCSDFLDTEPDDFLSLTYYETEDQLEYALAGVYDILGNTAFYGQQYICRMGNEADEGYFNREEVMEGPQVYNFSTSDNIVQGLWKILYDGINRANLVLASLEQKPAVDPLLADRIKGETLFLRAYYYFILVEHWGDVPLILSPAVDLKNKEVGRTPSEKVYEQIIGDMDLAEDLVQSATEAGFGGRVTKSAVRGILARVCLRMAGNPLNDESRYAEARSWAKKVIDDTESGHRLHPDYSQVFINYAQDKYDIKESIWEVEFWGNAQNSYRETGRVGAWLGLRSESEEIGLAYGHISATAYLYRLYDTGDLRRDWAIAPYTYGKDGSHIPRPEAIGFDAWKRYCGKWRREYETVYPRANNATSQNFPLLRYSDVLLMFAEADNAVNHGPTQEAYNAINLVRRRAFRLLDVNGKTDLTQPESCDLSGLNETSFQEEIMNERSRELCFEALRKQDLIRWGKLVENMKNIENLIDMEYSGQFFVLAFRNVSQRHLLFPIPAREMILNKKLTQNPQW</sequence>
<dbReference type="Pfam" id="PF07980">
    <property type="entry name" value="SusD_RagB"/>
    <property type="match status" value="1"/>
</dbReference>
<dbReference type="SUPFAM" id="SSF48452">
    <property type="entry name" value="TPR-like"/>
    <property type="match status" value="1"/>
</dbReference>
<evidence type="ECO:0000259" key="8">
    <source>
        <dbReference type="Pfam" id="PF14322"/>
    </source>
</evidence>
<dbReference type="GO" id="GO:0009279">
    <property type="term" value="C:cell outer membrane"/>
    <property type="evidence" value="ECO:0007669"/>
    <property type="project" value="UniProtKB-SubCell"/>
</dbReference>
<dbReference type="Gene3D" id="1.25.40.390">
    <property type="match status" value="1"/>
</dbReference>
<organism evidence="9 10">
    <name type="scientific">Coprobacter fastidiosus NSB1 = JCM 33896</name>
    <dbReference type="NCBI Taxonomy" id="1349822"/>
    <lineage>
        <taxon>Bacteria</taxon>
        <taxon>Pseudomonadati</taxon>
        <taxon>Bacteroidota</taxon>
        <taxon>Bacteroidia</taxon>
        <taxon>Bacteroidales</taxon>
        <taxon>Barnesiellaceae</taxon>
        <taxon>Coprobacter</taxon>
    </lineage>
</organism>
<evidence type="ECO:0000256" key="2">
    <source>
        <dbReference type="ARBA" id="ARBA00006275"/>
    </source>
</evidence>
<evidence type="ECO:0000256" key="6">
    <source>
        <dbReference type="SAM" id="SignalP"/>
    </source>
</evidence>
<dbReference type="OrthoDB" id="727588at2"/>
<evidence type="ECO:0000256" key="4">
    <source>
        <dbReference type="ARBA" id="ARBA00023136"/>
    </source>
</evidence>
<keyword evidence="3 6" id="KW-0732">Signal</keyword>
<dbReference type="CDD" id="cd08977">
    <property type="entry name" value="SusD"/>
    <property type="match status" value="1"/>
</dbReference>
<comment type="subcellular location">
    <subcellularLocation>
        <location evidence="1">Cell outer membrane</location>
    </subcellularLocation>
</comment>
<accession>A0A495WF82</accession>
<gene>
    <name evidence="9" type="ORF">BC742_1554</name>
</gene>
<dbReference type="InterPro" id="IPR011990">
    <property type="entry name" value="TPR-like_helical_dom_sf"/>
</dbReference>
<dbReference type="PROSITE" id="PS51257">
    <property type="entry name" value="PROKAR_LIPOPROTEIN"/>
    <property type="match status" value="1"/>
</dbReference>
<comment type="caution">
    <text evidence="9">The sequence shown here is derived from an EMBL/GenBank/DDBJ whole genome shotgun (WGS) entry which is preliminary data.</text>
</comment>
<reference evidence="9 10" key="1">
    <citation type="submission" date="2018-10" db="EMBL/GenBank/DDBJ databases">
        <title>Genomic Encyclopedia of Archaeal and Bacterial Type Strains, Phase II (KMG-II): from individual species to whole genera.</title>
        <authorList>
            <person name="Goeker M."/>
        </authorList>
    </citation>
    <scope>NUCLEOTIDE SEQUENCE [LARGE SCALE GENOMIC DNA]</scope>
    <source>
        <strain evidence="9 10">NSB1</strain>
    </source>
</reference>
<comment type="similarity">
    <text evidence="2">Belongs to the SusD family.</text>
</comment>
<keyword evidence="5" id="KW-0998">Cell outer membrane</keyword>
<dbReference type="AlphaFoldDB" id="A0A495WF82"/>
<dbReference type="Pfam" id="PF14322">
    <property type="entry name" value="SusD-like_3"/>
    <property type="match status" value="1"/>
</dbReference>
<evidence type="ECO:0000259" key="7">
    <source>
        <dbReference type="Pfam" id="PF07980"/>
    </source>
</evidence>
<dbReference type="GeneID" id="92928638"/>
<proteinExistence type="inferred from homology"/>
<feature type="chain" id="PRO_5019776146" evidence="6">
    <location>
        <begin position="24"/>
        <end position="529"/>
    </location>
</feature>
<keyword evidence="4" id="KW-0472">Membrane</keyword>
<dbReference type="Proteomes" id="UP000269493">
    <property type="component" value="Unassembled WGS sequence"/>
</dbReference>
<dbReference type="InterPro" id="IPR012944">
    <property type="entry name" value="SusD_RagB_dom"/>
</dbReference>
<name>A0A495WF82_9BACT</name>
<dbReference type="RefSeq" id="WP_022603134.1">
    <property type="nucleotide sequence ID" value="NZ_KI440835.1"/>
</dbReference>
<dbReference type="InterPro" id="IPR033985">
    <property type="entry name" value="SusD-like_N"/>
</dbReference>
<protein>
    <submittedName>
        <fullName evidence="9">Putative outer membrane starch-binding protein</fullName>
    </submittedName>
</protein>
<evidence type="ECO:0000256" key="3">
    <source>
        <dbReference type="ARBA" id="ARBA00022729"/>
    </source>
</evidence>
<evidence type="ECO:0000313" key="9">
    <source>
        <dbReference type="EMBL" id="RKT58468.1"/>
    </source>
</evidence>
<feature type="domain" description="RagB/SusD" evidence="7">
    <location>
        <begin position="358"/>
        <end position="529"/>
    </location>
</feature>
<dbReference type="EMBL" id="RBXN01000004">
    <property type="protein sequence ID" value="RKT58468.1"/>
    <property type="molecule type" value="Genomic_DNA"/>
</dbReference>
<evidence type="ECO:0000313" key="10">
    <source>
        <dbReference type="Proteomes" id="UP000269493"/>
    </source>
</evidence>